<dbReference type="GeneID" id="30977001"/>
<protein>
    <recommendedName>
        <fullName evidence="1">T6SS Phospholipase effector Tle1-like catalytic domain-containing protein</fullName>
    </recommendedName>
</protein>
<evidence type="ECO:0000313" key="3">
    <source>
        <dbReference type="Proteomes" id="UP000184546"/>
    </source>
</evidence>
<dbReference type="STRING" id="690307.A0A1L9X4W8"/>
<keyword evidence="3" id="KW-1185">Reference proteome</keyword>
<sequence>MARTTSSAYAPKRIILCFDGTWQTAVSGQQNSPSNITRLCRAIKPVAHIDGQDWQQVVWYDSGVGTTSLAVSKMLEGAVGDGLDGNIVEAYNFISMNWNRGDKILCFGFSRGAYTARAVAGLIADAGICEPHKLHRFPDLWKQYKNLKRKGVFYNSDDYFQFVDGKACEQHRKHPGTATGLAWEMHPNERWAQTDSRGVEVVAVYDTVQALGIPEVAGVQLPANLMWWKDPPGWHNVTLSRHIKHAFQALALDEYRKAFYPEVWCLPSGYPDASLPEVRARLAKEVDEKKAILDKAGASRRALVKKAEKHGQLYPTDYETLDQLAKEINLASKAVWEARRDLVVSDDNLNLGTPQLTQVWFPGYHINIGGGSSDTLINFGDMEEMSNIVFAWMLDQIAPFVGIREKTIQDHYTDRQATIATLNAALEKQKEMAKTESWGEYLGRGARWLGSAVMHPLTPAPCTDTRHYTWGLGNMPDSFSNMYIPNGKKPRAPSVNMYRDEKKKTGVLGATCAYIHPVVNYRVQHKKDYLPMGLTREQYSRQLVGENYFYTLNGEKLPEWSLGGKGSYELLALQQHEEAIGYMAQQNHPGAQLLWAKVQAERKAEADDA</sequence>
<dbReference type="Pfam" id="PF09994">
    <property type="entry name" value="T6SS_Tle1-like_cat"/>
    <property type="match status" value="1"/>
</dbReference>
<dbReference type="Proteomes" id="UP000184546">
    <property type="component" value="Unassembled WGS sequence"/>
</dbReference>
<dbReference type="PANTHER" id="PTHR33840:SF16">
    <property type="entry name" value="DUF2235 DOMAIN-CONTAINING PROTEIN"/>
    <property type="match status" value="1"/>
</dbReference>
<dbReference type="RefSeq" id="XP_020059831.1">
    <property type="nucleotide sequence ID" value="XM_020203187.1"/>
</dbReference>
<dbReference type="PANTHER" id="PTHR33840">
    <property type="match status" value="1"/>
</dbReference>
<dbReference type="VEuPathDB" id="FungiDB:ASPACDRAFT_56895"/>
<dbReference type="OMA" id="AWEMHAN"/>
<reference evidence="3" key="1">
    <citation type="journal article" date="2017" name="Genome Biol.">
        <title>Comparative genomics reveals high biological diversity and specific adaptations in the industrially and medically important fungal genus Aspergillus.</title>
        <authorList>
            <person name="de Vries R.P."/>
            <person name="Riley R."/>
            <person name="Wiebenga A."/>
            <person name="Aguilar-Osorio G."/>
            <person name="Amillis S."/>
            <person name="Uchima C.A."/>
            <person name="Anderluh G."/>
            <person name="Asadollahi M."/>
            <person name="Askin M."/>
            <person name="Barry K."/>
            <person name="Battaglia E."/>
            <person name="Bayram O."/>
            <person name="Benocci T."/>
            <person name="Braus-Stromeyer S.A."/>
            <person name="Caldana C."/>
            <person name="Canovas D."/>
            <person name="Cerqueira G.C."/>
            <person name="Chen F."/>
            <person name="Chen W."/>
            <person name="Choi C."/>
            <person name="Clum A."/>
            <person name="Dos Santos R.A."/>
            <person name="Damasio A.R."/>
            <person name="Diallinas G."/>
            <person name="Emri T."/>
            <person name="Fekete E."/>
            <person name="Flipphi M."/>
            <person name="Freyberg S."/>
            <person name="Gallo A."/>
            <person name="Gournas C."/>
            <person name="Habgood R."/>
            <person name="Hainaut M."/>
            <person name="Harispe M.L."/>
            <person name="Henrissat B."/>
            <person name="Hilden K.S."/>
            <person name="Hope R."/>
            <person name="Hossain A."/>
            <person name="Karabika E."/>
            <person name="Karaffa L."/>
            <person name="Karanyi Z."/>
            <person name="Krasevec N."/>
            <person name="Kuo A."/>
            <person name="Kusch H."/>
            <person name="LaButti K."/>
            <person name="Lagendijk E.L."/>
            <person name="Lapidus A."/>
            <person name="Levasseur A."/>
            <person name="Lindquist E."/>
            <person name="Lipzen A."/>
            <person name="Logrieco A.F."/>
            <person name="MacCabe A."/>
            <person name="Maekelae M.R."/>
            <person name="Malavazi I."/>
            <person name="Melin P."/>
            <person name="Meyer V."/>
            <person name="Mielnichuk N."/>
            <person name="Miskei M."/>
            <person name="Molnar A.P."/>
            <person name="Mule G."/>
            <person name="Ngan C.Y."/>
            <person name="Orejas M."/>
            <person name="Orosz E."/>
            <person name="Ouedraogo J.P."/>
            <person name="Overkamp K.M."/>
            <person name="Park H.-S."/>
            <person name="Perrone G."/>
            <person name="Piumi F."/>
            <person name="Punt P.J."/>
            <person name="Ram A.F."/>
            <person name="Ramon A."/>
            <person name="Rauscher S."/>
            <person name="Record E."/>
            <person name="Riano-Pachon D.M."/>
            <person name="Robert V."/>
            <person name="Roehrig J."/>
            <person name="Ruller R."/>
            <person name="Salamov A."/>
            <person name="Salih N.S."/>
            <person name="Samson R.A."/>
            <person name="Sandor E."/>
            <person name="Sanguinetti M."/>
            <person name="Schuetze T."/>
            <person name="Sepcic K."/>
            <person name="Shelest E."/>
            <person name="Sherlock G."/>
            <person name="Sophianopoulou V."/>
            <person name="Squina F.M."/>
            <person name="Sun H."/>
            <person name="Susca A."/>
            <person name="Todd R.B."/>
            <person name="Tsang A."/>
            <person name="Unkles S.E."/>
            <person name="van de Wiele N."/>
            <person name="van Rossen-Uffink D."/>
            <person name="Oliveira J.V."/>
            <person name="Vesth T.C."/>
            <person name="Visser J."/>
            <person name="Yu J.-H."/>
            <person name="Zhou M."/>
            <person name="Andersen M.R."/>
            <person name="Archer D.B."/>
            <person name="Baker S.E."/>
            <person name="Benoit I."/>
            <person name="Brakhage A.A."/>
            <person name="Braus G.H."/>
            <person name="Fischer R."/>
            <person name="Frisvad J.C."/>
            <person name="Goldman G.H."/>
            <person name="Houbraken J."/>
            <person name="Oakley B."/>
            <person name="Pocsi I."/>
            <person name="Scazzocchio C."/>
            <person name="Seiboth B."/>
            <person name="vanKuyk P.A."/>
            <person name="Wortman J."/>
            <person name="Dyer P.S."/>
            <person name="Grigoriev I.V."/>
        </authorList>
    </citation>
    <scope>NUCLEOTIDE SEQUENCE [LARGE SCALE GENOMIC DNA]</scope>
    <source>
        <strain evidence="3">ATCC 16872 / CBS 172.66 / WB 5094</strain>
    </source>
</reference>
<dbReference type="OrthoDB" id="59699at2759"/>
<dbReference type="EMBL" id="KV878971">
    <property type="protein sequence ID" value="OJK03492.1"/>
    <property type="molecule type" value="Genomic_DNA"/>
</dbReference>
<proteinExistence type="predicted"/>
<feature type="domain" description="T6SS Phospholipase effector Tle1-like catalytic" evidence="1">
    <location>
        <begin position="12"/>
        <end position="396"/>
    </location>
</feature>
<accession>A0A1L9X4W8</accession>
<organism evidence="2 3">
    <name type="scientific">Aspergillus aculeatus (strain ATCC 16872 / CBS 172.66 / WB 5094)</name>
    <dbReference type="NCBI Taxonomy" id="690307"/>
    <lineage>
        <taxon>Eukaryota</taxon>
        <taxon>Fungi</taxon>
        <taxon>Dikarya</taxon>
        <taxon>Ascomycota</taxon>
        <taxon>Pezizomycotina</taxon>
        <taxon>Eurotiomycetes</taxon>
        <taxon>Eurotiomycetidae</taxon>
        <taxon>Eurotiales</taxon>
        <taxon>Aspergillaceae</taxon>
        <taxon>Aspergillus</taxon>
        <taxon>Aspergillus subgen. Circumdati</taxon>
    </lineage>
</organism>
<gene>
    <name evidence="2" type="ORF">ASPACDRAFT_56895</name>
</gene>
<evidence type="ECO:0000313" key="2">
    <source>
        <dbReference type="EMBL" id="OJK03492.1"/>
    </source>
</evidence>
<dbReference type="InterPro" id="IPR018712">
    <property type="entry name" value="Tle1-like_cat"/>
</dbReference>
<evidence type="ECO:0000259" key="1">
    <source>
        <dbReference type="Pfam" id="PF09994"/>
    </source>
</evidence>
<name>A0A1L9X4W8_ASPA1</name>
<dbReference type="AlphaFoldDB" id="A0A1L9X4W8"/>